<dbReference type="Pfam" id="PF06037">
    <property type="entry name" value="DUF922"/>
    <property type="match status" value="1"/>
</dbReference>
<dbReference type="InterPro" id="IPR010321">
    <property type="entry name" value="DUF922"/>
</dbReference>
<evidence type="ECO:0000313" key="3">
    <source>
        <dbReference type="Proteomes" id="UP000509367"/>
    </source>
</evidence>
<dbReference type="KEGG" id="orm:HTY61_02350"/>
<proteinExistence type="predicted"/>
<dbReference type="PROSITE" id="PS51257">
    <property type="entry name" value="PROKAR_LIPOPROTEIN"/>
    <property type="match status" value="1"/>
</dbReference>
<name>A0A6N1V9I4_9HYPH</name>
<sequence length="187" mass="21069">MQKRHWTHIALFAAALGLAACASTAPRITTTYYNINGTTGADLDREIAEKGPLKGHALASAAIKFVPVAISYDKSDGKCRFRDAKFRIEANVTLPRWRTRASTDPELRTAWKFLSAYAREHEAVHVAIAEKYARKIGEELMALPAKETCDDLDKAAERVLKRNRVEHNREQLAFDEEEQQRLAELFG</sequence>
<feature type="chain" id="PRO_5027029752" evidence="1">
    <location>
        <begin position="23"/>
        <end position="187"/>
    </location>
</feature>
<reference evidence="2 3" key="1">
    <citation type="submission" date="2020-06" db="EMBL/GenBank/DDBJ databases">
        <title>Oricola thermophila sp. nov. isolated from a tidal sediments.</title>
        <authorList>
            <person name="Kwon K.K."/>
            <person name="Yang S.-H."/>
            <person name="Park M.-J."/>
        </authorList>
    </citation>
    <scope>NUCLEOTIDE SEQUENCE [LARGE SCALE GENOMIC DNA]</scope>
    <source>
        <strain evidence="2 3">MEBiC13590</strain>
    </source>
</reference>
<organism evidence="2 3">
    <name type="scientific">Oricola thermophila</name>
    <dbReference type="NCBI Taxonomy" id="2742145"/>
    <lineage>
        <taxon>Bacteria</taxon>
        <taxon>Pseudomonadati</taxon>
        <taxon>Pseudomonadota</taxon>
        <taxon>Alphaproteobacteria</taxon>
        <taxon>Hyphomicrobiales</taxon>
        <taxon>Ahrensiaceae</taxon>
        <taxon>Oricola</taxon>
    </lineage>
</organism>
<dbReference type="Proteomes" id="UP000509367">
    <property type="component" value="Chromosome"/>
</dbReference>
<gene>
    <name evidence="2" type="ORF">HTY61_02350</name>
</gene>
<feature type="signal peptide" evidence="1">
    <location>
        <begin position="1"/>
        <end position="22"/>
    </location>
</feature>
<dbReference type="RefSeq" id="WP_175275284.1">
    <property type="nucleotide sequence ID" value="NZ_CP054836.1"/>
</dbReference>
<accession>A0A6N1V9I4</accession>
<keyword evidence="1" id="KW-0732">Signal</keyword>
<evidence type="ECO:0000256" key="1">
    <source>
        <dbReference type="SAM" id="SignalP"/>
    </source>
</evidence>
<keyword evidence="3" id="KW-1185">Reference proteome</keyword>
<dbReference type="AlphaFoldDB" id="A0A6N1V9I4"/>
<evidence type="ECO:0000313" key="2">
    <source>
        <dbReference type="EMBL" id="QKV17388.1"/>
    </source>
</evidence>
<dbReference type="EMBL" id="CP054836">
    <property type="protein sequence ID" value="QKV17388.1"/>
    <property type="molecule type" value="Genomic_DNA"/>
</dbReference>
<protein>
    <submittedName>
        <fullName evidence="2">DUF922 domain-containing protein</fullName>
    </submittedName>
</protein>